<keyword evidence="3" id="KW-1185">Reference proteome</keyword>
<protein>
    <submittedName>
        <fullName evidence="2">Uncharacterized protein</fullName>
    </submittedName>
</protein>
<evidence type="ECO:0000256" key="1">
    <source>
        <dbReference type="SAM" id="MobiDB-lite"/>
    </source>
</evidence>
<gene>
    <name evidence="2" type="ORF">RM590_05010</name>
</gene>
<reference evidence="3" key="1">
    <citation type="submission" date="2023-07" db="EMBL/GenBank/DDBJ databases">
        <title>30 novel species of actinomycetes from the DSMZ collection.</title>
        <authorList>
            <person name="Nouioui I."/>
        </authorList>
    </citation>
    <scope>NUCLEOTIDE SEQUENCE [LARGE SCALE GENOMIC DNA]</scope>
    <source>
        <strain evidence="3">DSM 44938</strain>
    </source>
</reference>
<feature type="region of interest" description="Disordered" evidence="1">
    <location>
        <begin position="282"/>
        <end position="303"/>
    </location>
</feature>
<organism evidence="2 3">
    <name type="scientific">Streptomyces litchfieldiae</name>
    <dbReference type="NCBI Taxonomy" id="3075543"/>
    <lineage>
        <taxon>Bacteria</taxon>
        <taxon>Bacillati</taxon>
        <taxon>Actinomycetota</taxon>
        <taxon>Actinomycetes</taxon>
        <taxon>Kitasatosporales</taxon>
        <taxon>Streptomycetaceae</taxon>
        <taxon>Streptomyces</taxon>
    </lineage>
</organism>
<accession>A0ABU2MKM9</accession>
<feature type="region of interest" description="Disordered" evidence="1">
    <location>
        <begin position="94"/>
        <end position="149"/>
    </location>
</feature>
<evidence type="ECO:0000313" key="2">
    <source>
        <dbReference type="EMBL" id="MDT0341997.1"/>
    </source>
</evidence>
<dbReference type="RefSeq" id="WP_311703129.1">
    <property type="nucleotide sequence ID" value="NZ_JAVREL010000002.1"/>
</dbReference>
<dbReference type="EMBL" id="JAVREL010000002">
    <property type="protein sequence ID" value="MDT0341997.1"/>
    <property type="molecule type" value="Genomic_DNA"/>
</dbReference>
<dbReference type="Proteomes" id="UP001183246">
    <property type="component" value="Unassembled WGS sequence"/>
</dbReference>
<sequence length="303" mass="31317">MPRTLYEETSRNPFASRIRLGEHDLVVGGRRTPLAELNLTAMADAYLRGQWLGGGGTERPLAWLRQERGVVPVIRVTGAAQPLRPRNAAEFARAGRVGGAAQRRSGGRVRGRGARGARGRAAVDRAPHGARPARRGGGHGGPAAGAGGRVGDGLPAVRLRGSHSLTVAALRVPVPPLAVTVGGEPATLSVVRSALKSRRAVKLRTRWGDWELRRQDYRRSVLLCDGRRVALLGRPDRSELRGRVVLPLARVELASADPLDVVLAHFFAVVCGLGDGWGGGGDGGGGDGGGGDGGGGGGGGGGE</sequence>
<feature type="compositionally biased region" description="Basic residues" evidence="1">
    <location>
        <begin position="105"/>
        <end position="118"/>
    </location>
</feature>
<feature type="compositionally biased region" description="Low complexity" evidence="1">
    <location>
        <begin position="94"/>
        <end position="104"/>
    </location>
</feature>
<feature type="compositionally biased region" description="Gly residues" evidence="1">
    <location>
        <begin position="138"/>
        <end position="149"/>
    </location>
</feature>
<evidence type="ECO:0000313" key="3">
    <source>
        <dbReference type="Proteomes" id="UP001183246"/>
    </source>
</evidence>
<comment type="caution">
    <text evidence="2">The sequence shown here is derived from an EMBL/GenBank/DDBJ whole genome shotgun (WGS) entry which is preliminary data.</text>
</comment>
<proteinExistence type="predicted"/>
<name>A0ABU2MKM9_9ACTN</name>